<feature type="region of interest" description="Disordered" evidence="1">
    <location>
        <begin position="246"/>
        <end position="330"/>
    </location>
</feature>
<comment type="caution">
    <text evidence="2">The sequence shown here is derived from an EMBL/GenBank/DDBJ whole genome shotgun (WGS) entry which is preliminary data.</text>
</comment>
<dbReference type="PANTHER" id="PTHR38406">
    <property type="entry name" value="TRANSCRIPTIONAL REPRESSOR OPI1"/>
    <property type="match status" value="1"/>
</dbReference>
<reference evidence="2" key="1">
    <citation type="journal article" date="2020" name="Stud. Mycol.">
        <title>101 Dothideomycetes genomes: a test case for predicting lifestyles and emergence of pathogens.</title>
        <authorList>
            <person name="Haridas S."/>
            <person name="Albert R."/>
            <person name="Binder M."/>
            <person name="Bloem J."/>
            <person name="Labutti K."/>
            <person name="Salamov A."/>
            <person name="Andreopoulos B."/>
            <person name="Baker S."/>
            <person name="Barry K."/>
            <person name="Bills G."/>
            <person name="Bluhm B."/>
            <person name="Cannon C."/>
            <person name="Castanera R."/>
            <person name="Culley D."/>
            <person name="Daum C."/>
            <person name="Ezra D."/>
            <person name="Gonzalez J."/>
            <person name="Henrissat B."/>
            <person name="Kuo A."/>
            <person name="Liang C."/>
            <person name="Lipzen A."/>
            <person name="Lutzoni F."/>
            <person name="Magnuson J."/>
            <person name="Mondo S."/>
            <person name="Nolan M."/>
            <person name="Ohm R."/>
            <person name="Pangilinan J."/>
            <person name="Park H.-J."/>
            <person name="Ramirez L."/>
            <person name="Alfaro M."/>
            <person name="Sun H."/>
            <person name="Tritt A."/>
            <person name="Yoshinaga Y."/>
            <person name="Zwiers L.-H."/>
            <person name="Turgeon B."/>
            <person name="Goodwin S."/>
            <person name="Spatafora J."/>
            <person name="Crous P."/>
            <person name="Grigoriev I."/>
        </authorList>
    </citation>
    <scope>NUCLEOTIDE SEQUENCE</scope>
    <source>
        <strain evidence="2">CBS 121410</strain>
    </source>
</reference>
<evidence type="ECO:0000313" key="2">
    <source>
        <dbReference type="EMBL" id="KAF2090708.1"/>
    </source>
</evidence>
<dbReference type="Proteomes" id="UP000799776">
    <property type="component" value="Unassembled WGS sequence"/>
</dbReference>
<evidence type="ECO:0000313" key="3">
    <source>
        <dbReference type="Proteomes" id="UP000799776"/>
    </source>
</evidence>
<name>A0A9P4HZE9_9PEZI</name>
<keyword evidence="3" id="KW-1185">Reference proteome</keyword>
<dbReference type="GO" id="GO:0030968">
    <property type="term" value="P:endoplasmic reticulum unfolded protein response"/>
    <property type="evidence" value="ECO:0007669"/>
    <property type="project" value="TreeGrafter"/>
</dbReference>
<organism evidence="2 3">
    <name type="scientific">Saccharata proteae CBS 121410</name>
    <dbReference type="NCBI Taxonomy" id="1314787"/>
    <lineage>
        <taxon>Eukaryota</taxon>
        <taxon>Fungi</taxon>
        <taxon>Dikarya</taxon>
        <taxon>Ascomycota</taxon>
        <taxon>Pezizomycotina</taxon>
        <taxon>Dothideomycetes</taxon>
        <taxon>Dothideomycetes incertae sedis</taxon>
        <taxon>Botryosphaeriales</taxon>
        <taxon>Saccharataceae</taxon>
        <taxon>Saccharata</taxon>
    </lineage>
</organism>
<feature type="compositionally biased region" description="Basic and acidic residues" evidence="1">
    <location>
        <begin position="542"/>
        <end position="561"/>
    </location>
</feature>
<dbReference type="GO" id="GO:0005634">
    <property type="term" value="C:nucleus"/>
    <property type="evidence" value="ECO:0007669"/>
    <property type="project" value="TreeGrafter"/>
</dbReference>
<evidence type="ECO:0000256" key="1">
    <source>
        <dbReference type="SAM" id="MobiDB-lite"/>
    </source>
</evidence>
<feature type="compositionally biased region" description="Polar residues" evidence="1">
    <location>
        <begin position="24"/>
        <end position="39"/>
    </location>
</feature>
<dbReference type="PANTHER" id="PTHR38406:SF1">
    <property type="entry name" value="TRANSCRIPTIONAL REPRESSOR OPI1"/>
    <property type="match status" value="1"/>
</dbReference>
<gene>
    <name evidence="2" type="ORF">K490DRAFT_33768</name>
</gene>
<proteinExistence type="predicted"/>
<feature type="region of interest" description="Disordered" evidence="1">
    <location>
        <begin position="1"/>
        <end position="47"/>
    </location>
</feature>
<dbReference type="EMBL" id="ML978712">
    <property type="protein sequence ID" value="KAF2090708.1"/>
    <property type="molecule type" value="Genomic_DNA"/>
</dbReference>
<dbReference type="GO" id="GO:0008654">
    <property type="term" value="P:phospholipid biosynthetic process"/>
    <property type="evidence" value="ECO:0007669"/>
    <property type="project" value="TreeGrafter"/>
</dbReference>
<dbReference type="GO" id="GO:0005783">
    <property type="term" value="C:endoplasmic reticulum"/>
    <property type="evidence" value="ECO:0007669"/>
    <property type="project" value="TreeGrafter"/>
</dbReference>
<feature type="region of interest" description="Disordered" evidence="1">
    <location>
        <begin position="535"/>
        <end position="617"/>
    </location>
</feature>
<dbReference type="GO" id="GO:0003714">
    <property type="term" value="F:transcription corepressor activity"/>
    <property type="evidence" value="ECO:0007669"/>
    <property type="project" value="InterPro"/>
</dbReference>
<dbReference type="InterPro" id="IPR013927">
    <property type="entry name" value="TF_Opi1_Ccg-8"/>
</dbReference>
<sequence length="617" mass="68679">MEVRQEKPPAYSHHHHHHHPDSLQLPSVPTTDPQANNATEPIHLPDLKSLGLPVSTAHSRNTSLTDDQYHSHALPHHAREQPWQPSFTPLSHVVFPRVPSTAPRSVADVDMASPMDTESIMSMDEQPPNPAQRTDLNSKELMAVEAIVGLGNPDYIMSPSTRSATMQSQVGPHPGQEPEPLLSLLTSSHPWLGGTINNSMSAYSTTKAYSPRFIQYSADFVERNVANTVGTVGRRTGVEGSLRRYLGDRRPSDQNLPNHKRRRVEDDSLDIEQGLQTPPLRTFRARGDSDVVFGRDELLPPPYDSNRSPEYEERSDNQTDRYHDHRHSDSRPVHWSTRMIITTSGLGAALSEKSLRSLKFCLGILRQATNHLGNVMRALRLVLSDYESSTRPLPTDFKSSDSEKGVGSGRLLREIEEHQREAQARMLAERIKTLSEDIWQTLKNVVASVSRYTGGALPDNAGALVRRQLLSVPQRWQAASAASSQQEQDRSNGAPTEVRTANRMLAFATEGLDMMAQVSMVVESTIVSAEQWLDSLGRKRSRQSEETEAGDEKMGGGDRDAAMQTPLAQGQQLPQQQQALHALYAQLAQEQQQQRQQQAQYPVAPAARTQDENEIPK</sequence>
<dbReference type="AlphaFoldDB" id="A0A9P4HZE9"/>
<dbReference type="Pfam" id="PF08618">
    <property type="entry name" value="Opi1"/>
    <property type="match status" value="1"/>
</dbReference>
<feature type="compositionally biased region" description="Basic and acidic residues" evidence="1">
    <location>
        <begin position="307"/>
        <end position="330"/>
    </location>
</feature>
<accession>A0A9P4HZE9</accession>
<dbReference type="OrthoDB" id="2441642at2759"/>
<protein>
    <submittedName>
        <fullName evidence="2">Opi1-domain-containing protein</fullName>
    </submittedName>
</protein>
<feature type="compositionally biased region" description="Basic and acidic residues" evidence="1">
    <location>
        <begin position="285"/>
        <end position="298"/>
    </location>
</feature>
<feature type="compositionally biased region" description="Low complexity" evidence="1">
    <location>
        <begin position="564"/>
        <end position="607"/>
    </location>
</feature>
<dbReference type="GO" id="GO:0006357">
    <property type="term" value="P:regulation of transcription by RNA polymerase II"/>
    <property type="evidence" value="ECO:0007669"/>
    <property type="project" value="TreeGrafter"/>
</dbReference>